<sequence>MTLKSKSKKALVLAIGWVFCCLMITGCGVYSFTGTNLSSDIKTFTVLNFSTGVAGGPSNLPLQVNEKIKEYFQRNTSLTLLPNGGDLILEGTLTGYDVVPVAPTANDQAGFNRLNVTVQVRFTNTKDETKNFDQSFSFYADFPQDQTLDQNEARLLPTILDQIVQNIFNKSAADW</sequence>
<name>A0A4R4KGQ1_9BACT</name>
<dbReference type="AlphaFoldDB" id="A0A4R4KGQ1"/>
<dbReference type="EMBL" id="SMJU01000004">
    <property type="protein sequence ID" value="TDB66903.1"/>
    <property type="molecule type" value="Genomic_DNA"/>
</dbReference>
<gene>
    <name evidence="1" type="ORF">EZE20_07195</name>
</gene>
<dbReference type="GO" id="GO:0019867">
    <property type="term" value="C:outer membrane"/>
    <property type="evidence" value="ECO:0007669"/>
    <property type="project" value="InterPro"/>
</dbReference>
<protein>
    <recommendedName>
        <fullName evidence="3">LptE family protein</fullName>
    </recommendedName>
</protein>
<evidence type="ECO:0008006" key="3">
    <source>
        <dbReference type="Google" id="ProtNLM"/>
    </source>
</evidence>
<dbReference type="OrthoDB" id="9790776at2"/>
<dbReference type="GO" id="GO:0043165">
    <property type="term" value="P:Gram-negative-bacterium-type cell outer membrane assembly"/>
    <property type="evidence" value="ECO:0007669"/>
    <property type="project" value="InterPro"/>
</dbReference>
<accession>A0A4R4KGQ1</accession>
<dbReference type="PROSITE" id="PS51257">
    <property type="entry name" value="PROKAR_LIPOPROTEIN"/>
    <property type="match status" value="1"/>
</dbReference>
<dbReference type="Proteomes" id="UP000295706">
    <property type="component" value="Unassembled WGS sequence"/>
</dbReference>
<reference evidence="1 2" key="1">
    <citation type="submission" date="2019-02" db="EMBL/GenBank/DDBJ databases">
        <title>Arundinibacter roseus gen. nov., sp. nov., a new member of the family Cytophagaceae.</title>
        <authorList>
            <person name="Szuroczki S."/>
            <person name="Khayer B."/>
            <person name="Sproer C."/>
            <person name="Toumi M."/>
            <person name="Szabo A."/>
            <person name="Felfoldi T."/>
            <person name="Schumann P."/>
            <person name="Toth E."/>
        </authorList>
    </citation>
    <scope>NUCLEOTIDE SEQUENCE [LARGE SCALE GENOMIC DNA]</scope>
    <source>
        <strain evidence="1 2">DMA-k-7a</strain>
    </source>
</reference>
<evidence type="ECO:0000313" key="1">
    <source>
        <dbReference type="EMBL" id="TDB66903.1"/>
    </source>
</evidence>
<proteinExistence type="predicted"/>
<organism evidence="1 2">
    <name type="scientific">Arundinibacter roseus</name>
    <dbReference type="NCBI Taxonomy" id="2070510"/>
    <lineage>
        <taxon>Bacteria</taxon>
        <taxon>Pseudomonadati</taxon>
        <taxon>Bacteroidota</taxon>
        <taxon>Cytophagia</taxon>
        <taxon>Cytophagales</taxon>
        <taxon>Spirosomataceae</taxon>
        <taxon>Arundinibacter</taxon>
    </lineage>
</organism>
<dbReference type="Pfam" id="PF04390">
    <property type="entry name" value="LptE"/>
    <property type="match status" value="1"/>
</dbReference>
<comment type="caution">
    <text evidence="1">The sequence shown here is derived from an EMBL/GenBank/DDBJ whole genome shotgun (WGS) entry which is preliminary data.</text>
</comment>
<keyword evidence="2" id="KW-1185">Reference proteome</keyword>
<dbReference type="InterPro" id="IPR007485">
    <property type="entry name" value="LPS_assembly_LptE"/>
</dbReference>
<dbReference type="RefSeq" id="WP_132116013.1">
    <property type="nucleotide sequence ID" value="NZ_SMJU01000004.1"/>
</dbReference>
<evidence type="ECO:0000313" key="2">
    <source>
        <dbReference type="Proteomes" id="UP000295706"/>
    </source>
</evidence>